<feature type="domain" description="BBS7 platform" evidence="4">
    <location>
        <begin position="512"/>
        <end position="614"/>
    </location>
</feature>
<dbReference type="GO" id="GO:0008104">
    <property type="term" value="P:intracellular protein localization"/>
    <property type="evidence" value="ECO:0007669"/>
    <property type="project" value="TreeGrafter"/>
</dbReference>
<protein>
    <submittedName>
        <fullName evidence="6">Bardet-Biedl syndrome protein 7</fullName>
    </submittedName>
</protein>
<proteinExistence type="predicted"/>
<dbReference type="EMBL" id="FN647683">
    <property type="protein sequence ID" value="CBN79191.1"/>
    <property type="molecule type" value="Genomic_DNA"/>
</dbReference>
<accession>D8LC08</accession>
<dbReference type="PANTHER" id="PTHR16074:SF4">
    <property type="entry name" value="BARDET-BIEDL SYNDROME 7 PROTEIN"/>
    <property type="match status" value="1"/>
</dbReference>
<dbReference type="GO" id="GO:0060271">
    <property type="term" value="P:cilium assembly"/>
    <property type="evidence" value="ECO:0007669"/>
    <property type="project" value="TreeGrafter"/>
</dbReference>
<dbReference type="InterPro" id="IPR011047">
    <property type="entry name" value="Quinoprotein_ADH-like_sf"/>
</dbReference>
<evidence type="ECO:0000259" key="2">
    <source>
        <dbReference type="Pfam" id="PF23349"/>
    </source>
</evidence>
<evidence type="ECO:0000259" key="3">
    <source>
        <dbReference type="Pfam" id="PF23360"/>
    </source>
</evidence>
<evidence type="ECO:0000256" key="1">
    <source>
        <dbReference type="SAM" id="Coils"/>
    </source>
</evidence>
<dbReference type="InterPro" id="IPR056335">
    <property type="entry name" value="BBS7_hairpin"/>
</dbReference>
<feature type="domain" description="BBS7 helical hairpin" evidence="2">
    <location>
        <begin position="616"/>
        <end position="709"/>
    </location>
</feature>
<name>D8LC08_ECTSI</name>
<dbReference type="Pfam" id="PF23360">
    <property type="entry name" value="BBS7_GAE"/>
    <property type="match status" value="1"/>
</dbReference>
<sequence>MGFSSGVVPLALVDLAQVSTVSHKGTLGLLPPGKKGRQKFVVGDDSGTVHCFEMKRGEAQTVFSFRFADSYESSGSGSAGTGSMITAVVMGGTTGGSGGGDRIFATQGSSIVGLSRKGKDFFKMASPLSETIHHMAVQNDRIWTGCDYICSAYDDGKDSAFYMCHDRISSLVAASVSGTDSVDAVLGCQDQCIRVVKASQPEVVLQASTDAPVGALCTFSKSGMGMDQTWELPGGGDVGRGVTALKRYDLTQDGIAELIVGREDGTVTVYRFPESSSVGSCPQEAFSIDLGESIRSLECGKVSNDQYPEVVVCTFRGRVCSLTTQALDQGEAGDASGRTVGDVNDENRVKQLKKEVADLEKRVATEKKRLEAAGGGRDGNESSAAYTPATQHFQAITSCTLDPEQGAYVISVETPVPLDLVLLHAAIHMDFLESDDEDDRGQATSCVTSLSPENGGGVCATYRFESGATRLRLRARTTEGDYGDVRMTVVAKIPPKKSAQVIHFSMKPLSLHHRVHAMPRNLQARPMNALVLRGNFTMQVIHDWLAMCLPDVPPRISAEAEDATLNFENVFTGGILTASYRRGAAVVSSDSASTLAIVKELISKEATSRRVHITDTFQVEVMGALKEISMQEPETPWMFEEYRYTLDNAERIQKEFKGRPRALEYISGIITDLYVDWHKFKGDDARHRIPELEHLLVSQYDYKALVVFFLKHP</sequence>
<dbReference type="GO" id="GO:0005930">
    <property type="term" value="C:axoneme"/>
    <property type="evidence" value="ECO:0007669"/>
    <property type="project" value="TreeGrafter"/>
</dbReference>
<dbReference type="GO" id="GO:0034464">
    <property type="term" value="C:BBSome"/>
    <property type="evidence" value="ECO:0007669"/>
    <property type="project" value="TreeGrafter"/>
</dbReference>
<dbReference type="eggNOG" id="ENOG502QPS5">
    <property type="taxonomic scope" value="Eukaryota"/>
</dbReference>
<evidence type="ECO:0000259" key="5">
    <source>
        <dbReference type="Pfam" id="PF23743"/>
    </source>
</evidence>
<dbReference type="OMA" id="KGEGCFK"/>
<dbReference type="AlphaFoldDB" id="D8LC08"/>
<organism evidence="6 7">
    <name type="scientific">Ectocarpus siliculosus</name>
    <name type="common">Brown alga</name>
    <name type="synonym">Conferva siliculosa</name>
    <dbReference type="NCBI Taxonomy" id="2880"/>
    <lineage>
        <taxon>Eukaryota</taxon>
        <taxon>Sar</taxon>
        <taxon>Stramenopiles</taxon>
        <taxon>Ochrophyta</taxon>
        <taxon>PX clade</taxon>
        <taxon>Phaeophyceae</taxon>
        <taxon>Ectocarpales</taxon>
        <taxon>Ectocarpaceae</taxon>
        <taxon>Ectocarpus</taxon>
    </lineage>
</organism>
<dbReference type="STRING" id="2880.D8LC08"/>
<keyword evidence="1" id="KW-0175">Coiled coil</keyword>
<dbReference type="GO" id="GO:0016020">
    <property type="term" value="C:membrane"/>
    <property type="evidence" value="ECO:0007669"/>
    <property type="project" value="TreeGrafter"/>
</dbReference>
<dbReference type="PANTHER" id="PTHR16074">
    <property type="entry name" value="BARDET-BIEDL SYNDROME 7 PROTEIN"/>
    <property type="match status" value="1"/>
</dbReference>
<dbReference type="Proteomes" id="UP000002630">
    <property type="component" value="Linkage Group LG08"/>
</dbReference>
<gene>
    <name evidence="6" type="primary">BBS7</name>
    <name evidence="6" type="ORF">Esi_0010_0102</name>
</gene>
<feature type="coiled-coil region" evidence="1">
    <location>
        <begin position="342"/>
        <end position="369"/>
    </location>
</feature>
<dbReference type="InterPro" id="IPR056334">
    <property type="entry name" value="BBS7_GAE_dom"/>
</dbReference>
<reference evidence="6 7" key="1">
    <citation type="journal article" date="2010" name="Nature">
        <title>The Ectocarpus genome and the independent evolution of multicellularity in brown algae.</title>
        <authorList>
            <person name="Cock J.M."/>
            <person name="Sterck L."/>
            <person name="Rouze P."/>
            <person name="Scornet D."/>
            <person name="Allen A.E."/>
            <person name="Amoutzias G."/>
            <person name="Anthouard V."/>
            <person name="Artiguenave F."/>
            <person name="Aury J.M."/>
            <person name="Badger J.H."/>
            <person name="Beszteri B."/>
            <person name="Billiau K."/>
            <person name="Bonnet E."/>
            <person name="Bothwell J.H."/>
            <person name="Bowler C."/>
            <person name="Boyen C."/>
            <person name="Brownlee C."/>
            <person name="Carrano C.J."/>
            <person name="Charrier B."/>
            <person name="Cho G.Y."/>
            <person name="Coelho S.M."/>
            <person name="Collen J."/>
            <person name="Corre E."/>
            <person name="Da Silva C."/>
            <person name="Delage L."/>
            <person name="Delaroque N."/>
            <person name="Dittami S.M."/>
            <person name="Doulbeau S."/>
            <person name="Elias M."/>
            <person name="Farnham G."/>
            <person name="Gachon C.M."/>
            <person name="Gschloessl B."/>
            <person name="Heesch S."/>
            <person name="Jabbari K."/>
            <person name="Jubin C."/>
            <person name="Kawai H."/>
            <person name="Kimura K."/>
            <person name="Kloareg B."/>
            <person name="Kupper F.C."/>
            <person name="Lang D."/>
            <person name="Le Bail A."/>
            <person name="Leblanc C."/>
            <person name="Lerouge P."/>
            <person name="Lohr M."/>
            <person name="Lopez P.J."/>
            <person name="Martens C."/>
            <person name="Maumus F."/>
            <person name="Michel G."/>
            <person name="Miranda-Saavedra D."/>
            <person name="Morales J."/>
            <person name="Moreau H."/>
            <person name="Motomura T."/>
            <person name="Nagasato C."/>
            <person name="Napoli C.A."/>
            <person name="Nelson D.R."/>
            <person name="Nyvall-Collen P."/>
            <person name="Peters A.F."/>
            <person name="Pommier C."/>
            <person name="Potin P."/>
            <person name="Poulain J."/>
            <person name="Quesneville H."/>
            <person name="Read B."/>
            <person name="Rensing S.A."/>
            <person name="Ritter A."/>
            <person name="Rousvoal S."/>
            <person name="Samanta M."/>
            <person name="Samson G."/>
            <person name="Schroeder D.C."/>
            <person name="Segurens B."/>
            <person name="Strittmatter M."/>
            <person name="Tonon T."/>
            <person name="Tregear J.W."/>
            <person name="Valentin K."/>
            <person name="von Dassow P."/>
            <person name="Yamagishi T."/>
            <person name="Van de Peer Y."/>
            <person name="Wincker P."/>
        </authorList>
    </citation>
    <scope>NUCLEOTIDE SEQUENCE [LARGE SCALE GENOMIC DNA]</scope>
    <source>
        <strain evidence="7">Ec32 / CCAP1310/4</strain>
    </source>
</reference>
<evidence type="ECO:0000313" key="6">
    <source>
        <dbReference type="EMBL" id="CBN79191.1"/>
    </source>
</evidence>
<feature type="domain" description="BBS7 GAE" evidence="3">
    <location>
        <begin position="397"/>
        <end position="504"/>
    </location>
</feature>
<dbReference type="InParanoid" id="D8LC08"/>
<evidence type="ECO:0000313" key="7">
    <source>
        <dbReference type="Proteomes" id="UP000002630"/>
    </source>
</evidence>
<dbReference type="EMBL" id="FN649733">
    <property type="protein sequence ID" value="CBN79191.1"/>
    <property type="molecule type" value="Genomic_DNA"/>
</dbReference>
<dbReference type="GO" id="GO:0036064">
    <property type="term" value="C:ciliary basal body"/>
    <property type="evidence" value="ECO:0007669"/>
    <property type="project" value="TreeGrafter"/>
</dbReference>
<keyword evidence="7" id="KW-1185">Reference proteome</keyword>
<feature type="domain" description="BBS7 beta-propeller" evidence="5">
    <location>
        <begin position="29"/>
        <end position="223"/>
    </location>
</feature>
<dbReference type="InterPro" id="IPR056333">
    <property type="entry name" value="BBS7_pf_dom"/>
</dbReference>
<dbReference type="InterPro" id="IPR056332">
    <property type="entry name" value="Beta-prop_BBS7"/>
</dbReference>
<dbReference type="Pfam" id="PF23349">
    <property type="entry name" value="BBS7_hp"/>
    <property type="match status" value="1"/>
</dbReference>
<dbReference type="OrthoDB" id="414590at2759"/>
<dbReference type="SUPFAM" id="SSF50998">
    <property type="entry name" value="Quinoprotein alcohol dehydrogenase-like"/>
    <property type="match status" value="1"/>
</dbReference>
<dbReference type="Pfam" id="PF23743">
    <property type="entry name" value="Beta-prop_BBS7"/>
    <property type="match status" value="1"/>
</dbReference>
<dbReference type="Pfam" id="PF23361">
    <property type="entry name" value="BBS7_pf"/>
    <property type="match status" value="1"/>
</dbReference>
<evidence type="ECO:0000259" key="4">
    <source>
        <dbReference type="Pfam" id="PF23361"/>
    </source>
</evidence>